<sequence length="524" mass="56123">MAQSNSSAHAPALPTLKPSVSQALWGHLRQMNVPPALKSVAASTSAMTPITPVDKTGTSMRMLLHDTQATLEKFSGHIEKLAGRVDDAKREVTTAHKVFQHGHEKMLEDNAALLNRCQTEIQRSLGKPAQATALDQMRQKLATLDGKVDALDRRVDALHMLNQTQLKALHAIQDQQVQLLTALAPVLPLLRTIPLHIDAAKADVKQTVRDASDSSVHLISAAYMRQSRRDYTPDSRRKVCNNPRKRRKTDDRPLGSSDDVSESFSGSMSTLSPLSLSPANSTMSNASLQARSPLPLPTSDCRSPILDQPSRDHRSAQRVLTTPSDAADALLTTDGSHFDIPSSGPATCAPPTTPVRRDSLSALDMLAQPGTPPLCPRSASRALVLSSPKTSFSGTVAAAAPAPRAPSVSALPAPSGAQSDLDIVSSDPLDTEAEIRQPSLPEANTRGETDPGLWTASVPTASAMRASVAPVPHDGAVGSAVGSPSRPMSLKDRRARGLLSHHDTWNEGKRFILFQDEDEEDWDS</sequence>
<dbReference type="EMBL" id="BPQB01000031">
    <property type="protein sequence ID" value="GJE93323.1"/>
    <property type="molecule type" value="Genomic_DNA"/>
</dbReference>
<gene>
    <name evidence="2" type="ORF">PsYK624_094820</name>
</gene>
<feature type="region of interest" description="Disordered" evidence="1">
    <location>
        <begin position="334"/>
        <end position="353"/>
    </location>
</feature>
<dbReference type="AlphaFoldDB" id="A0A9P3GEB0"/>
<dbReference type="Proteomes" id="UP000703269">
    <property type="component" value="Unassembled WGS sequence"/>
</dbReference>
<proteinExistence type="predicted"/>
<feature type="region of interest" description="Disordered" evidence="1">
    <location>
        <begin position="465"/>
        <end position="491"/>
    </location>
</feature>
<feature type="compositionally biased region" description="Low complexity" evidence="1">
    <location>
        <begin position="397"/>
        <end position="417"/>
    </location>
</feature>
<feature type="compositionally biased region" description="Basic and acidic residues" evidence="1">
    <location>
        <begin position="227"/>
        <end position="237"/>
    </location>
</feature>
<evidence type="ECO:0000256" key="1">
    <source>
        <dbReference type="SAM" id="MobiDB-lite"/>
    </source>
</evidence>
<evidence type="ECO:0000313" key="2">
    <source>
        <dbReference type="EMBL" id="GJE93323.1"/>
    </source>
</evidence>
<evidence type="ECO:0000313" key="3">
    <source>
        <dbReference type="Proteomes" id="UP000703269"/>
    </source>
</evidence>
<reference evidence="2 3" key="1">
    <citation type="submission" date="2021-08" db="EMBL/GenBank/DDBJ databases">
        <title>Draft Genome Sequence of Phanerochaete sordida strain YK-624.</title>
        <authorList>
            <person name="Mori T."/>
            <person name="Dohra H."/>
            <person name="Suzuki T."/>
            <person name="Kawagishi H."/>
            <person name="Hirai H."/>
        </authorList>
    </citation>
    <scope>NUCLEOTIDE SEQUENCE [LARGE SCALE GENOMIC DNA]</scope>
    <source>
        <strain evidence="2 3">YK-624</strain>
    </source>
</reference>
<feature type="compositionally biased region" description="Low complexity" evidence="1">
    <location>
        <begin position="255"/>
        <end position="281"/>
    </location>
</feature>
<keyword evidence="3" id="KW-1185">Reference proteome</keyword>
<feature type="region of interest" description="Disordered" evidence="1">
    <location>
        <begin position="397"/>
        <end position="423"/>
    </location>
</feature>
<protein>
    <submittedName>
        <fullName evidence="2">Uncharacterized protein</fullName>
    </submittedName>
</protein>
<accession>A0A9P3GEB0</accession>
<dbReference type="OrthoDB" id="3270311at2759"/>
<organism evidence="2 3">
    <name type="scientific">Phanerochaete sordida</name>
    <dbReference type="NCBI Taxonomy" id="48140"/>
    <lineage>
        <taxon>Eukaryota</taxon>
        <taxon>Fungi</taxon>
        <taxon>Dikarya</taxon>
        <taxon>Basidiomycota</taxon>
        <taxon>Agaricomycotina</taxon>
        <taxon>Agaricomycetes</taxon>
        <taxon>Polyporales</taxon>
        <taxon>Phanerochaetaceae</taxon>
        <taxon>Phanerochaete</taxon>
    </lineage>
</organism>
<comment type="caution">
    <text evidence="2">The sequence shown here is derived from an EMBL/GenBank/DDBJ whole genome shotgun (WGS) entry which is preliminary data.</text>
</comment>
<name>A0A9P3GEB0_9APHY</name>
<feature type="region of interest" description="Disordered" evidence="1">
    <location>
        <begin position="227"/>
        <end position="325"/>
    </location>
</feature>